<dbReference type="InterPro" id="IPR036249">
    <property type="entry name" value="Thioredoxin-like_sf"/>
</dbReference>
<evidence type="ECO:0000256" key="3">
    <source>
        <dbReference type="ARBA" id="ARBA00023002"/>
    </source>
</evidence>
<organism evidence="7">
    <name type="scientific">Symploca sp. SIO1C4</name>
    <dbReference type="NCBI Taxonomy" id="2607765"/>
    <lineage>
        <taxon>Bacteria</taxon>
        <taxon>Bacillati</taxon>
        <taxon>Cyanobacteriota</taxon>
        <taxon>Cyanophyceae</taxon>
        <taxon>Coleofasciculales</taxon>
        <taxon>Coleofasciculaceae</taxon>
        <taxon>Symploca</taxon>
    </lineage>
</organism>
<keyword evidence="3" id="KW-0560">Oxidoreductase</keyword>
<gene>
    <name evidence="7" type="ORF">F6J89_27505</name>
</gene>
<evidence type="ECO:0000256" key="1">
    <source>
        <dbReference type="ARBA" id="ARBA00005791"/>
    </source>
</evidence>
<evidence type="ECO:0000256" key="4">
    <source>
        <dbReference type="ARBA" id="ARBA00023157"/>
    </source>
</evidence>
<keyword evidence="2" id="KW-0732">Signal</keyword>
<dbReference type="AlphaFoldDB" id="A0A6B3NHW4"/>
<evidence type="ECO:0000256" key="2">
    <source>
        <dbReference type="ARBA" id="ARBA00022729"/>
    </source>
</evidence>
<dbReference type="Gene3D" id="3.40.30.10">
    <property type="entry name" value="Glutaredoxin"/>
    <property type="match status" value="1"/>
</dbReference>
<dbReference type="Pfam" id="PF13462">
    <property type="entry name" value="Thioredoxin_4"/>
    <property type="match status" value="1"/>
</dbReference>
<dbReference type="PANTHER" id="PTHR13887">
    <property type="entry name" value="GLUTATHIONE S-TRANSFERASE KAPPA"/>
    <property type="match status" value="1"/>
</dbReference>
<dbReference type="PANTHER" id="PTHR13887:SF14">
    <property type="entry name" value="DISULFIDE BOND FORMATION PROTEIN D"/>
    <property type="match status" value="1"/>
</dbReference>
<feature type="domain" description="Thioredoxin" evidence="6">
    <location>
        <begin position="83"/>
        <end position="259"/>
    </location>
</feature>
<reference evidence="7" key="1">
    <citation type="submission" date="2019-11" db="EMBL/GenBank/DDBJ databases">
        <title>Genomic insights into an expanded diversity of filamentous marine cyanobacteria reveals the extraordinary biosynthetic potential of Moorea and Okeania.</title>
        <authorList>
            <person name="Ferreira Leao T."/>
            <person name="Wang M."/>
            <person name="Moss N."/>
            <person name="Da Silva R."/>
            <person name="Sanders J."/>
            <person name="Nurk S."/>
            <person name="Gurevich A."/>
            <person name="Humphrey G."/>
            <person name="Reher R."/>
            <person name="Zhu Q."/>
            <person name="Belda-Ferre P."/>
            <person name="Glukhov E."/>
            <person name="Rex R."/>
            <person name="Dorrestein P.C."/>
            <person name="Knight R."/>
            <person name="Pevzner P."/>
            <person name="Gerwick W.H."/>
            <person name="Gerwick L."/>
        </authorList>
    </citation>
    <scope>NUCLEOTIDE SEQUENCE</scope>
    <source>
        <strain evidence="7">SIO1C4</strain>
    </source>
</reference>
<keyword evidence="5" id="KW-0676">Redox-active center</keyword>
<protein>
    <submittedName>
        <fullName evidence="7">Thioredoxin domain-containing protein</fullName>
    </submittedName>
</protein>
<evidence type="ECO:0000313" key="7">
    <source>
        <dbReference type="EMBL" id="NER31263.1"/>
    </source>
</evidence>
<dbReference type="GO" id="GO:0016491">
    <property type="term" value="F:oxidoreductase activity"/>
    <property type="evidence" value="ECO:0007669"/>
    <property type="project" value="UniProtKB-KW"/>
</dbReference>
<dbReference type="InterPro" id="IPR012336">
    <property type="entry name" value="Thioredoxin-like_fold"/>
</dbReference>
<comment type="similarity">
    <text evidence="1">Belongs to the thioredoxin family. DsbA subfamily.</text>
</comment>
<sequence>MTNIISIVQQKLIKLGLWLTAGLILATTTICSSPALAVSPINPNLEEQVLQIIRTHPEVIIEAAQLYQQQQLQKRQEAQKKSLQVFKTNPEALIGDSPTRGTTEHKILLVEFSDFQCPYCAKVSQTVKQFMTKHQDEVTLVYKHLPLASIHSQAIPAAQAAWAAGKQGKFWEYHDSLFAQRENLSEELYLDIAQSLKLNLEKFNLDRNGEAVAKDIQTDISLAQTLNLNGTPSFIMSDEVFSGAIELSDLESILERVRNS</sequence>
<evidence type="ECO:0000256" key="5">
    <source>
        <dbReference type="ARBA" id="ARBA00023284"/>
    </source>
</evidence>
<dbReference type="PROSITE" id="PS51352">
    <property type="entry name" value="THIOREDOXIN_2"/>
    <property type="match status" value="1"/>
</dbReference>
<keyword evidence="4" id="KW-1015">Disulfide bond</keyword>
<dbReference type="SUPFAM" id="SSF52833">
    <property type="entry name" value="Thioredoxin-like"/>
    <property type="match status" value="1"/>
</dbReference>
<dbReference type="EMBL" id="JAAHFQ010000766">
    <property type="protein sequence ID" value="NER31263.1"/>
    <property type="molecule type" value="Genomic_DNA"/>
</dbReference>
<name>A0A6B3NHW4_9CYAN</name>
<proteinExistence type="inferred from homology"/>
<dbReference type="InterPro" id="IPR013766">
    <property type="entry name" value="Thioredoxin_domain"/>
</dbReference>
<evidence type="ECO:0000259" key="6">
    <source>
        <dbReference type="PROSITE" id="PS51352"/>
    </source>
</evidence>
<accession>A0A6B3NHW4</accession>
<comment type="caution">
    <text evidence="7">The sequence shown here is derived from an EMBL/GenBank/DDBJ whole genome shotgun (WGS) entry which is preliminary data.</text>
</comment>